<comment type="caution">
    <text evidence="2">The sequence shown here is derived from an EMBL/GenBank/DDBJ whole genome shotgun (WGS) entry which is preliminary data.</text>
</comment>
<reference evidence="2 3" key="1">
    <citation type="journal article" date="2021" name="Commun. Biol.">
        <title>The genome of Shorea leprosula (Dipterocarpaceae) highlights the ecological relevance of drought in aseasonal tropical rainforests.</title>
        <authorList>
            <person name="Ng K.K.S."/>
            <person name="Kobayashi M.J."/>
            <person name="Fawcett J.A."/>
            <person name="Hatakeyama M."/>
            <person name="Paape T."/>
            <person name="Ng C.H."/>
            <person name="Ang C.C."/>
            <person name="Tnah L.H."/>
            <person name="Lee C.T."/>
            <person name="Nishiyama T."/>
            <person name="Sese J."/>
            <person name="O'Brien M.J."/>
            <person name="Copetti D."/>
            <person name="Mohd Noor M.I."/>
            <person name="Ong R.C."/>
            <person name="Putra M."/>
            <person name="Sireger I.Z."/>
            <person name="Indrioko S."/>
            <person name="Kosugi Y."/>
            <person name="Izuno A."/>
            <person name="Isagi Y."/>
            <person name="Lee S.L."/>
            <person name="Shimizu K.K."/>
        </authorList>
    </citation>
    <scope>NUCLEOTIDE SEQUENCE [LARGE SCALE GENOMIC DNA]</scope>
    <source>
        <strain evidence="2">214</strain>
    </source>
</reference>
<dbReference type="AlphaFoldDB" id="A0AAV5LF27"/>
<accession>A0AAV5LF27</accession>
<name>A0AAV5LF27_9ROSI</name>
<evidence type="ECO:0000313" key="2">
    <source>
        <dbReference type="EMBL" id="GKV35744.1"/>
    </source>
</evidence>
<feature type="region of interest" description="Disordered" evidence="1">
    <location>
        <begin position="1"/>
        <end position="22"/>
    </location>
</feature>
<evidence type="ECO:0000313" key="3">
    <source>
        <dbReference type="Proteomes" id="UP001054252"/>
    </source>
</evidence>
<organism evidence="2 3">
    <name type="scientific">Rubroshorea leprosula</name>
    <dbReference type="NCBI Taxonomy" id="152421"/>
    <lineage>
        <taxon>Eukaryota</taxon>
        <taxon>Viridiplantae</taxon>
        <taxon>Streptophyta</taxon>
        <taxon>Embryophyta</taxon>
        <taxon>Tracheophyta</taxon>
        <taxon>Spermatophyta</taxon>
        <taxon>Magnoliopsida</taxon>
        <taxon>eudicotyledons</taxon>
        <taxon>Gunneridae</taxon>
        <taxon>Pentapetalae</taxon>
        <taxon>rosids</taxon>
        <taxon>malvids</taxon>
        <taxon>Malvales</taxon>
        <taxon>Dipterocarpaceae</taxon>
        <taxon>Rubroshorea</taxon>
    </lineage>
</organism>
<sequence>MPPGFVRTQEDEPRKPGVFLGLNEPRRMPGFVLLGSNEPKSKKLGKMRNWELGNGKNGGEEFQDLQEVMRDKIEEYTQEIKKAGRIGCFVKQAKVGGIAPLPTTTRKPSFTDHISPSSNLMLVGDCPVNGNPDATQR</sequence>
<keyword evidence="3" id="KW-1185">Reference proteome</keyword>
<proteinExistence type="predicted"/>
<gene>
    <name evidence="2" type="ORF">SLEP1_g43967</name>
</gene>
<protein>
    <submittedName>
        <fullName evidence="2">Uncharacterized protein</fullName>
    </submittedName>
</protein>
<dbReference type="Proteomes" id="UP001054252">
    <property type="component" value="Unassembled WGS sequence"/>
</dbReference>
<evidence type="ECO:0000256" key="1">
    <source>
        <dbReference type="SAM" id="MobiDB-lite"/>
    </source>
</evidence>
<dbReference type="EMBL" id="BPVZ01000112">
    <property type="protein sequence ID" value="GKV35744.1"/>
    <property type="molecule type" value="Genomic_DNA"/>
</dbReference>